<feature type="transmembrane region" description="Helical" evidence="6">
    <location>
        <begin position="15"/>
        <end position="40"/>
    </location>
</feature>
<comment type="subcellular location">
    <subcellularLocation>
        <location evidence="1">Cell membrane</location>
        <topology evidence="1">Multi-pass membrane protein</topology>
    </subcellularLocation>
</comment>
<evidence type="ECO:0000256" key="2">
    <source>
        <dbReference type="ARBA" id="ARBA00022475"/>
    </source>
</evidence>
<evidence type="ECO:0000313" key="9">
    <source>
        <dbReference type="Proteomes" id="UP001139103"/>
    </source>
</evidence>
<evidence type="ECO:0000259" key="7">
    <source>
        <dbReference type="Pfam" id="PF03553"/>
    </source>
</evidence>
<dbReference type="GO" id="GO:0005886">
    <property type="term" value="C:plasma membrane"/>
    <property type="evidence" value="ECO:0007669"/>
    <property type="project" value="UniProtKB-SubCell"/>
</dbReference>
<evidence type="ECO:0000256" key="6">
    <source>
        <dbReference type="SAM" id="Phobius"/>
    </source>
</evidence>
<dbReference type="EMBL" id="JAJKFT010000010">
    <property type="protein sequence ID" value="MCC9630730.1"/>
    <property type="molecule type" value="Genomic_DNA"/>
</dbReference>
<keyword evidence="2" id="KW-1003">Cell membrane</keyword>
<feature type="transmembrane region" description="Helical" evidence="6">
    <location>
        <begin position="148"/>
        <end position="169"/>
    </location>
</feature>
<evidence type="ECO:0000256" key="5">
    <source>
        <dbReference type="ARBA" id="ARBA00023136"/>
    </source>
</evidence>
<dbReference type="RefSeq" id="WP_230222106.1">
    <property type="nucleotide sequence ID" value="NZ_JAJKFT010000010.1"/>
</dbReference>
<keyword evidence="4 6" id="KW-1133">Transmembrane helix</keyword>
<name>A0A9X1SH18_9BACT</name>
<feature type="transmembrane region" description="Helical" evidence="6">
    <location>
        <begin position="477"/>
        <end position="494"/>
    </location>
</feature>
<evidence type="ECO:0000256" key="4">
    <source>
        <dbReference type="ARBA" id="ARBA00022989"/>
    </source>
</evidence>
<dbReference type="PANTHER" id="PTHR43478:SF1">
    <property type="entry name" value="NA+_H+ ANTIPORTER NHAC-LIKE C-TERMINAL DOMAIN-CONTAINING PROTEIN"/>
    <property type="match status" value="1"/>
</dbReference>
<keyword evidence="5 6" id="KW-0472">Membrane</keyword>
<sequence length="522" mass="55555">MDHHGWISLIPPLTAIVLALTTRRILLSLFIGVVLGALLVRDGNPITAGYTLIVEYLGANLMNVDKLKAFAFTLSMGAMVGLITVTGGMRGLVERVLPWAQTRRGGQILISLLGLAIFFDDYANMLLLGGTTRPLADRLKISREKLAFLIDSTAAPVAGLALVSTWVAVEIDYIGEGLTDLPSTLGIEPIQLFLTSIPYRFYPLWALLFVFLVAGLDRDFGPMLTAERKRLEEEPSDDQLFDAPQEIAGITSHWLNAALPILTTVSMVTWWLYHSGSIAVAEAKIEPTWANIFGNASSYDALIYGAVAGNAVALLMILPQSIVPPVKVFWGMIKGAIAMTPALAILWLSGALAATTSDKEWGLGTGLYLAELTSGAIPLWLLPTVTFLVSGAMAFSTGTSWGTMGIVMPLAIPLTYNLMVGADVSPETSPLLAAVVGTVLAGAIFGDHCSPLSDTTILSSQSCGCNHIAHVNTQMPYAITVGVMTIVFGTIPVALGWPIWLSHLLGATALAAILVCLGKRQA</sequence>
<reference evidence="8" key="1">
    <citation type="submission" date="2021-11" db="EMBL/GenBank/DDBJ databases">
        <title>Genome sequence.</title>
        <authorList>
            <person name="Sun Q."/>
        </authorList>
    </citation>
    <scope>NUCLEOTIDE SEQUENCE</scope>
    <source>
        <strain evidence="8">JC732</strain>
    </source>
</reference>
<organism evidence="8 9">
    <name type="scientific">Blastopirellula sediminis</name>
    <dbReference type="NCBI Taxonomy" id="2894196"/>
    <lineage>
        <taxon>Bacteria</taxon>
        <taxon>Pseudomonadati</taxon>
        <taxon>Planctomycetota</taxon>
        <taxon>Planctomycetia</taxon>
        <taxon>Pirellulales</taxon>
        <taxon>Pirellulaceae</taxon>
        <taxon>Blastopirellula</taxon>
    </lineage>
</organism>
<comment type="caution">
    <text evidence="8">The sequence shown here is derived from an EMBL/GenBank/DDBJ whole genome shotgun (WGS) entry which is preliminary data.</text>
</comment>
<feature type="transmembrane region" description="Helical" evidence="6">
    <location>
        <begin position="69"/>
        <end position="88"/>
    </location>
</feature>
<proteinExistence type="predicted"/>
<evidence type="ECO:0000256" key="3">
    <source>
        <dbReference type="ARBA" id="ARBA00022692"/>
    </source>
</evidence>
<dbReference type="Pfam" id="PF03553">
    <property type="entry name" value="Na_H_antiporter"/>
    <property type="match status" value="1"/>
</dbReference>
<accession>A0A9X1SH18</accession>
<feature type="transmembrane region" description="Helical" evidence="6">
    <location>
        <begin position="500"/>
        <end position="518"/>
    </location>
</feature>
<evidence type="ECO:0000256" key="1">
    <source>
        <dbReference type="ARBA" id="ARBA00004651"/>
    </source>
</evidence>
<feature type="transmembrane region" description="Helical" evidence="6">
    <location>
        <begin position="108"/>
        <end position="127"/>
    </location>
</feature>
<feature type="transmembrane region" description="Helical" evidence="6">
    <location>
        <begin position="367"/>
        <end position="389"/>
    </location>
</feature>
<dbReference type="InterPro" id="IPR018461">
    <property type="entry name" value="Na/H_Antiport_NhaC-like_C"/>
</dbReference>
<feature type="transmembrane region" description="Helical" evidence="6">
    <location>
        <begin position="335"/>
        <end position="355"/>
    </location>
</feature>
<dbReference type="AlphaFoldDB" id="A0A9X1SH18"/>
<feature type="transmembrane region" description="Helical" evidence="6">
    <location>
        <begin position="401"/>
        <end position="419"/>
    </location>
</feature>
<gene>
    <name evidence="8" type="ORF">LOC68_20230</name>
</gene>
<evidence type="ECO:0000313" key="8">
    <source>
        <dbReference type="EMBL" id="MCC9630730.1"/>
    </source>
</evidence>
<keyword evidence="9" id="KW-1185">Reference proteome</keyword>
<feature type="transmembrane region" description="Helical" evidence="6">
    <location>
        <begin position="202"/>
        <end position="220"/>
    </location>
</feature>
<feature type="domain" description="Na+/H+ antiporter NhaC-like C-terminal" evidence="7">
    <location>
        <begin position="157"/>
        <end position="488"/>
    </location>
</feature>
<protein>
    <recommendedName>
        <fullName evidence="7">Na+/H+ antiporter NhaC-like C-terminal domain-containing protein</fullName>
    </recommendedName>
</protein>
<keyword evidence="3 6" id="KW-0812">Transmembrane</keyword>
<dbReference type="Proteomes" id="UP001139103">
    <property type="component" value="Unassembled WGS sequence"/>
</dbReference>
<feature type="transmembrane region" description="Helical" evidence="6">
    <location>
        <begin position="301"/>
        <end position="323"/>
    </location>
</feature>
<dbReference type="PANTHER" id="PTHR43478">
    <property type="entry name" value="NA+/H+ ANTIPORTER-RELATED"/>
    <property type="match status" value="1"/>
</dbReference>